<name>A0AAD3TJE9_NEPGR</name>
<dbReference type="Proteomes" id="UP001279734">
    <property type="component" value="Unassembled WGS sequence"/>
</dbReference>
<reference evidence="1" key="1">
    <citation type="submission" date="2023-05" db="EMBL/GenBank/DDBJ databases">
        <title>Nepenthes gracilis genome sequencing.</title>
        <authorList>
            <person name="Fukushima K."/>
        </authorList>
    </citation>
    <scope>NUCLEOTIDE SEQUENCE</scope>
    <source>
        <strain evidence="1">SING2019-196</strain>
    </source>
</reference>
<evidence type="ECO:0000313" key="2">
    <source>
        <dbReference type="Proteomes" id="UP001279734"/>
    </source>
</evidence>
<protein>
    <submittedName>
        <fullName evidence="1">Uncharacterized protein</fullName>
    </submittedName>
</protein>
<accession>A0AAD3TJE9</accession>
<gene>
    <name evidence="1" type="ORF">Nepgr_031755</name>
</gene>
<keyword evidence="2" id="KW-1185">Reference proteome</keyword>
<sequence>MATWKSYLLLLKDAALDANAAMTLLRRLLAVHTALLLFRLLRWKYLTFGTAVECSDVSAELFSAATGAS</sequence>
<organism evidence="1 2">
    <name type="scientific">Nepenthes gracilis</name>
    <name type="common">Slender pitcher plant</name>
    <dbReference type="NCBI Taxonomy" id="150966"/>
    <lineage>
        <taxon>Eukaryota</taxon>
        <taxon>Viridiplantae</taxon>
        <taxon>Streptophyta</taxon>
        <taxon>Embryophyta</taxon>
        <taxon>Tracheophyta</taxon>
        <taxon>Spermatophyta</taxon>
        <taxon>Magnoliopsida</taxon>
        <taxon>eudicotyledons</taxon>
        <taxon>Gunneridae</taxon>
        <taxon>Pentapetalae</taxon>
        <taxon>Caryophyllales</taxon>
        <taxon>Nepenthaceae</taxon>
        <taxon>Nepenthes</taxon>
    </lineage>
</organism>
<dbReference type="AlphaFoldDB" id="A0AAD3TJE9"/>
<dbReference type="EMBL" id="BSYO01000037">
    <property type="protein sequence ID" value="GMH29912.1"/>
    <property type="molecule type" value="Genomic_DNA"/>
</dbReference>
<evidence type="ECO:0000313" key="1">
    <source>
        <dbReference type="EMBL" id="GMH29912.1"/>
    </source>
</evidence>
<proteinExistence type="predicted"/>
<comment type="caution">
    <text evidence="1">The sequence shown here is derived from an EMBL/GenBank/DDBJ whole genome shotgun (WGS) entry which is preliminary data.</text>
</comment>